<feature type="compositionally biased region" description="Basic residues" evidence="1">
    <location>
        <begin position="169"/>
        <end position="188"/>
    </location>
</feature>
<reference evidence="3" key="1">
    <citation type="submission" date="2021-05" db="EMBL/GenBank/DDBJ databases">
        <authorList>
            <person name="Alioto T."/>
            <person name="Alioto T."/>
            <person name="Gomez Garrido J."/>
        </authorList>
    </citation>
    <scope>NUCLEOTIDE SEQUENCE</scope>
</reference>
<proteinExistence type="predicted"/>
<dbReference type="EMBL" id="HBUF01263042">
    <property type="protein sequence ID" value="CAG6683434.1"/>
    <property type="molecule type" value="Transcribed_RNA"/>
</dbReference>
<accession>A0A8D8X6B7</accession>
<evidence type="ECO:0000256" key="2">
    <source>
        <dbReference type="SAM" id="SignalP"/>
    </source>
</evidence>
<feature type="signal peptide" evidence="2">
    <location>
        <begin position="1"/>
        <end position="20"/>
    </location>
</feature>
<protein>
    <submittedName>
        <fullName evidence="3">Uncharacterized protein</fullName>
    </submittedName>
</protein>
<feature type="compositionally biased region" description="Basic and acidic residues" evidence="1">
    <location>
        <begin position="142"/>
        <end position="165"/>
    </location>
</feature>
<evidence type="ECO:0000313" key="3">
    <source>
        <dbReference type="EMBL" id="CAG6683434.1"/>
    </source>
</evidence>
<feature type="chain" id="PRO_5034175824" evidence="2">
    <location>
        <begin position="21"/>
        <end position="188"/>
    </location>
</feature>
<evidence type="ECO:0000256" key="1">
    <source>
        <dbReference type="SAM" id="MobiDB-lite"/>
    </source>
</evidence>
<name>A0A8D8X6B7_9HEMI</name>
<sequence length="188" mass="22261">MRIELLCASFLLFCLSQVNGKPFYWGDHGYYTTKTPLLKKAFSKLDHWFKELIDAYPSSTWYYKEHIYGRTYWKDPEVIRAWIWSTDMAPLIHRYEERPRVTLNYDPFGPPGVTYAKRKWDWMEDNVMSVPDSEEVERIEARNKAKKEGRVYVEGETTAKTDKPQGRGARPRAIKRGARPRAIKRGEY</sequence>
<feature type="region of interest" description="Disordered" evidence="1">
    <location>
        <begin position="142"/>
        <end position="188"/>
    </location>
</feature>
<keyword evidence="2" id="KW-0732">Signal</keyword>
<dbReference type="AlphaFoldDB" id="A0A8D8X6B7"/>
<organism evidence="3">
    <name type="scientific">Cacopsylla melanoneura</name>
    <dbReference type="NCBI Taxonomy" id="428564"/>
    <lineage>
        <taxon>Eukaryota</taxon>
        <taxon>Metazoa</taxon>
        <taxon>Ecdysozoa</taxon>
        <taxon>Arthropoda</taxon>
        <taxon>Hexapoda</taxon>
        <taxon>Insecta</taxon>
        <taxon>Pterygota</taxon>
        <taxon>Neoptera</taxon>
        <taxon>Paraneoptera</taxon>
        <taxon>Hemiptera</taxon>
        <taxon>Sternorrhyncha</taxon>
        <taxon>Psylloidea</taxon>
        <taxon>Psyllidae</taxon>
        <taxon>Psyllinae</taxon>
        <taxon>Cacopsylla</taxon>
    </lineage>
</organism>